<keyword evidence="1" id="KW-0472">Membrane</keyword>
<protein>
    <recommendedName>
        <fullName evidence="4">DUF2892 domain-containing protein</fullName>
    </recommendedName>
</protein>
<evidence type="ECO:0000313" key="2">
    <source>
        <dbReference type="EMBL" id="MDO6966981.1"/>
    </source>
</evidence>
<keyword evidence="3" id="KW-1185">Reference proteome</keyword>
<feature type="transmembrane region" description="Helical" evidence="1">
    <location>
        <begin position="13"/>
        <end position="32"/>
    </location>
</feature>
<dbReference type="RefSeq" id="WP_304378911.1">
    <property type="nucleotide sequence ID" value="NZ_JAUOZU010000024.1"/>
</dbReference>
<keyword evidence="1" id="KW-1133">Transmembrane helix</keyword>
<comment type="caution">
    <text evidence="2">The sequence shown here is derived from an EMBL/GenBank/DDBJ whole genome shotgun (WGS) entry which is preliminary data.</text>
</comment>
<keyword evidence="1" id="KW-0812">Transmembrane</keyword>
<dbReference type="EMBL" id="JAUOZU010000024">
    <property type="protein sequence ID" value="MDO6966981.1"/>
    <property type="molecule type" value="Genomic_DNA"/>
</dbReference>
<proteinExistence type="predicted"/>
<accession>A0ABT8YTR4</accession>
<reference evidence="2" key="1">
    <citation type="journal article" date="2015" name="Int. J. Syst. Evol. Microbiol.">
        <title>Rhizobium alvei sp. nov., isolated from a freshwater river.</title>
        <authorList>
            <person name="Sheu S.Y."/>
            <person name="Huang H.W."/>
            <person name="Young C.C."/>
            <person name="Chen W.M."/>
        </authorList>
    </citation>
    <scope>NUCLEOTIDE SEQUENCE</scope>
    <source>
        <strain evidence="2">TNR-22</strain>
    </source>
</reference>
<name>A0ABT8YTR4_9HYPH</name>
<reference evidence="2" key="2">
    <citation type="submission" date="2023-07" db="EMBL/GenBank/DDBJ databases">
        <authorList>
            <person name="Shen H."/>
        </authorList>
    </citation>
    <scope>NUCLEOTIDE SEQUENCE</scope>
    <source>
        <strain evidence="2">TNR-22</strain>
    </source>
</reference>
<gene>
    <name evidence="2" type="ORF">Q4481_23750</name>
</gene>
<evidence type="ECO:0008006" key="4">
    <source>
        <dbReference type="Google" id="ProtNLM"/>
    </source>
</evidence>
<organism evidence="2 3">
    <name type="scientific">Rhizobium alvei</name>
    <dbReference type="NCBI Taxonomy" id="1132659"/>
    <lineage>
        <taxon>Bacteria</taxon>
        <taxon>Pseudomonadati</taxon>
        <taxon>Pseudomonadota</taxon>
        <taxon>Alphaproteobacteria</taxon>
        <taxon>Hyphomicrobiales</taxon>
        <taxon>Rhizobiaceae</taxon>
        <taxon>Rhizobium/Agrobacterium group</taxon>
        <taxon>Rhizobium</taxon>
    </lineage>
</organism>
<evidence type="ECO:0000256" key="1">
    <source>
        <dbReference type="SAM" id="Phobius"/>
    </source>
</evidence>
<sequence length="40" mass="4518">MNDNRPPRSTVRLMVRGSMIAFVVGAFARYGWESTGWMIG</sequence>
<evidence type="ECO:0000313" key="3">
    <source>
        <dbReference type="Proteomes" id="UP001174932"/>
    </source>
</evidence>
<dbReference type="Proteomes" id="UP001174932">
    <property type="component" value="Unassembled WGS sequence"/>
</dbReference>